<evidence type="ECO:0000259" key="8">
    <source>
        <dbReference type="PROSITE" id="PS50888"/>
    </source>
</evidence>
<dbReference type="InterPro" id="IPR011598">
    <property type="entry name" value="bHLH_dom"/>
</dbReference>
<dbReference type="SUPFAM" id="SSF47459">
    <property type="entry name" value="HLH, helix-loop-helix DNA-binding domain"/>
    <property type="match status" value="1"/>
</dbReference>
<feature type="compositionally biased region" description="Basic and acidic residues" evidence="7">
    <location>
        <begin position="15"/>
        <end position="25"/>
    </location>
</feature>
<dbReference type="GO" id="GO:0005634">
    <property type="term" value="C:nucleus"/>
    <property type="evidence" value="ECO:0007669"/>
    <property type="project" value="UniProtKB-SubCell"/>
</dbReference>
<feature type="region of interest" description="Disordered" evidence="7">
    <location>
        <begin position="1"/>
        <end position="25"/>
    </location>
</feature>
<dbReference type="GO" id="GO:0000981">
    <property type="term" value="F:DNA-binding transcription factor activity, RNA polymerase II-specific"/>
    <property type="evidence" value="ECO:0007669"/>
    <property type="project" value="TreeGrafter"/>
</dbReference>
<reference evidence="9 10" key="1">
    <citation type="submission" date="2019-09" db="EMBL/GenBank/DDBJ databases">
        <authorList>
            <consortium name="DOE Joint Genome Institute"/>
            <person name="Mondo S.J."/>
            <person name="Navarro-Mendoza M.I."/>
            <person name="Perez-Arques C."/>
            <person name="Panchal S."/>
            <person name="Nicolas F.E."/>
            <person name="Ganguly P."/>
            <person name="Pangilinan J."/>
            <person name="Grigoriev I."/>
            <person name="Heitman J."/>
            <person name="Sanya K."/>
            <person name="Garre V."/>
        </authorList>
    </citation>
    <scope>NUCLEOTIDE SEQUENCE [LARGE SCALE GENOMIC DNA]</scope>
    <source>
        <strain evidence="9 10">MU402</strain>
    </source>
</reference>
<feature type="domain" description="BHLH" evidence="8">
    <location>
        <begin position="11"/>
        <end position="65"/>
    </location>
</feature>
<evidence type="ECO:0000313" key="10">
    <source>
        <dbReference type="Proteomes" id="UP000469890"/>
    </source>
</evidence>
<comment type="subcellular location">
    <subcellularLocation>
        <location evidence="1">Nucleus</location>
    </subcellularLocation>
</comment>
<dbReference type="PANTHER" id="PTHR45776:SF2">
    <property type="entry name" value="MIP04163P"/>
    <property type="match status" value="1"/>
</dbReference>
<dbReference type="InterPro" id="IPR036638">
    <property type="entry name" value="HLH_DNA-bd_sf"/>
</dbReference>
<evidence type="ECO:0000256" key="1">
    <source>
        <dbReference type="ARBA" id="ARBA00004123"/>
    </source>
</evidence>
<keyword evidence="5" id="KW-0539">Nucleus</keyword>
<accession>A0A8H4EYZ6</accession>
<evidence type="ECO:0000256" key="4">
    <source>
        <dbReference type="ARBA" id="ARBA00023163"/>
    </source>
</evidence>
<gene>
    <name evidence="9" type="ORF">FB192DRAFT_1290138</name>
</gene>
<evidence type="ECO:0000256" key="6">
    <source>
        <dbReference type="SAM" id="Coils"/>
    </source>
</evidence>
<keyword evidence="2" id="KW-0805">Transcription regulation</keyword>
<dbReference type="GO" id="GO:0000978">
    <property type="term" value="F:RNA polymerase II cis-regulatory region sequence-specific DNA binding"/>
    <property type="evidence" value="ECO:0007669"/>
    <property type="project" value="TreeGrafter"/>
</dbReference>
<dbReference type="GO" id="GO:0046983">
    <property type="term" value="F:protein dimerization activity"/>
    <property type="evidence" value="ECO:0007669"/>
    <property type="project" value="InterPro"/>
</dbReference>
<keyword evidence="4" id="KW-0804">Transcription</keyword>
<dbReference type="PROSITE" id="PS50888">
    <property type="entry name" value="BHLH"/>
    <property type="match status" value="1"/>
</dbReference>
<name>A0A8H4EYZ6_MUCCL</name>
<keyword evidence="6" id="KW-0175">Coiled coil</keyword>
<evidence type="ECO:0000256" key="3">
    <source>
        <dbReference type="ARBA" id="ARBA00023125"/>
    </source>
</evidence>
<dbReference type="SMART" id="SM00353">
    <property type="entry name" value="HLH"/>
    <property type="match status" value="1"/>
</dbReference>
<evidence type="ECO:0000256" key="5">
    <source>
        <dbReference type="ARBA" id="ARBA00023242"/>
    </source>
</evidence>
<dbReference type="AlphaFoldDB" id="A0A8H4EYZ6"/>
<protein>
    <submittedName>
        <fullName evidence="9">Helix-loop-helix DNA-binding domain-containing protein</fullName>
    </submittedName>
</protein>
<dbReference type="Pfam" id="PF00010">
    <property type="entry name" value="HLH"/>
    <property type="match status" value="1"/>
</dbReference>
<dbReference type="Proteomes" id="UP000469890">
    <property type="component" value="Unassembled WGS sequence"/>
</dbReference>
<evidence type="ECO:0000313" key="9">
    <source>
        <dbReference type="EMBL" id="KAF1798258.1"/>
    </source>
</evidence>
<dbReference type="PANTHER" id="PTHR45776">
    <property type="entry name" value="MIP04163P"/>
    <property type="match status" value="1"/>
</dbReference>
<comment type="caution">
    <text evidence="9">The sequence shown here is derived from an EMBL/GenBank/DDBJ whole genome shotgun (WGS) entry which is preliminary data.</text>
</comment>
<keyword evidence="3 9" id="KW-0238">DNA-binding</keyword>
<dbReference type="EMBL" id="JAAECE010000008">
    <property type="protein sequence ID" value="KAF1798258.1"/>
    <property type="molecule type" value="Genomic_DNA"/>
</dbReference>
<organism evidence="9 10">
    <name type="scientific">Mucor circinelloides f. lusitanicus</name>
    <name type="common">Mucor racemosus var. lusitanicus</name>
    <dbReference type="NCBI Taxonomy" id="29924"/>
    <lineage>
        <taxon>Eukaryota</taxon>
        <taxon>Fungi</taxon>
        <taxon>Fungi incertae sedis</taxon>
        <taxon>Mucoromycota</taxon>
        <taxon>Mucoromycotina</taxon>
        <taxon>Mucoromycetes</taxon>
        <taxon>Mucorales</taxon>
        <taxon>Mucorineae</taxon>
        <taxon>Mucoraceae</taxon>
        <taxon>Mucor</taxon>
    </lineage>
</organism>
<feature type="coiled-coil region" evidence="6">
    <location>
        <begin position="55"/>
        <end position="89"/>
    </location>
</feature>
<sequence>SMQAIMEKRRRRRESHNAVERRRRDNINDRIQELGTLLPDAVDDGVNRMNKGTILRKSVEQIRKLQNDVVQYQQRIRDLEMILQQVRHSHGGGSLMINGNTHMS</sequence>
<feature type="non-terminal residue" evidence="9">
    <location>
        <position position="1"/>
    </location>
</feature>
<evidence type="ECO:0000256" key="2">
    <source>
        <dbReference type="ARBA" id="ARBA00023015"/>
    </source>
</evidence>
<proteinExistence type="predicted"/>
<dbReference type="Gene3D" id="4.10.280.10">
    <property type="entry name" value="Helix-loop-helix DNA-binding domain"/>
    <property type="match status" value="1"/>
</dbReference>
<evidence type="ECO:0000256" key="7">
    <source>
        <dbReference type="SAM" id="MobiDB-lite"/>
    </source>
</evidence>